<comment type="function">
    <text evidence="8">Conversion of 1,4-dihydroxy-2-naphthoate (DHNA) to demethylmenaquinone (DMK).</text>
</comment>
<comment type="similarity">
    <text evidence="8">Belongs to the MenA family. Type 1 subfamily.</text>
</comment>
<dbReference type="CDD" id="cd13962">
    <property type="entry name" value="PT_UbiA_UBIAD1"/>
    <property type="match status" value="1"/>
</dbReference>
<dbReference type="GO" id="GO:0046428">
    <property type="term" value="F:1,4-dihydroxy-2-naphthoate polyprenyltransferase activity"/>
    <property type="evidence" value="ECO:0007669"/>
    <property type="project" value="UniProtKB-UniRule"/>
</dbReference>
<dbReference type="OrthoDB" id="9767568at2"/>
<dbReference type="AlphaFoldDB" id="A0A2M9HDE7"/>
<evidence type="ECO:0000256" key="9">
    <source>
        <dbReference type="NCBIfam" id="TIGR00751"/>
    </source>
</evidence>
<dbReference type="GO" id="GO:0042371">
    <property type="term" value="P:vitamin K biosynthetic process"/>
    <property type="evidence" value="ECO:0007669"/>
    <property type="project" value="TreeGrafter"/>
</dbReference>
<feature type="transmembrane region" description="Helical" evidence="8">
    <location>
        <begin position="80"/>
        <end position="103"/>
    </location>
</feature>
<reference evidence="10 11" key="1">
    <citation type="submission" date="2017-10" db="EMBL/GenBank/DDBJ databases">
        <title>Draft genome sequences of strains TRE 1, TRE 9, TRE H and TRI 7, isolated from tamarins, belonging to four potential novel Bifidobacterium species.</title>
        <authorList>
            <person name="Mattarelli P."/>
            <person name="Modesto M."/>
            <person name="Puglisi E."/>
            <person name="Morelli L."/>
            <person name="Spezio C."/>
            <person name="Bonetti A."/>
            <person name="Sandri C."/>
        </authorList>
    </citation>
    <scope>NUCLEOTIDE SEQUENCE [LARGE SCALE GENOMIC DNA]</scope>
    <source>
        <strain evidence="11">TRI7</strain>
    </source>
</reference>
<keyword evidence="7 8" id="KW-0472">Membrane</keyword>
<feature type="transmembrane region" description="Helical" evidence="8">
    <location>
        <begin position="168"/>
        <end position="187"/>
    </location>
</feature>
<organism evidence="10 11">
    <name type="scientific">Bifidobacterium simiarum</name>
    <dbReference type="NCBI Taxonomy" id="2045441"/>
    <lineage>
        <taxon>Bacteria</taxon>
        <taxon>Bacillati</taxon>
        <taxon>Actinomycetota</taxon>
        <taxon>Actinomycetes</taxon>
        <taxon>Bifidobacteriales</taxon>
        <taxon>Bifidobacteriaceae</taxon>
        <taxon>Bifidobacterium</taxon>
    </lineage>
</organism>
<keyword evidence="3 8" id="KW-1003">Cell membrane</keyword>
<dbReference type="PANTHER" id="PTHR13929:SF0">
    <property type="entry name" value="UBIA PRENYLTRANSFERASE DOMAIN-CONTAINING PROTEIN 1"/>
    <property type="match status" value="1"/>
</dbReference>
<dbReference type="PANTHER" id="PTHR13929">
    <property type="entry name" value="1,4-DIHYDROXY-2-NAPHTHOATE OCTAPRENYLTRANSFERASE"/>
    <property type="match status" value="1"/>
</dbReference>
<keyword evidence="2 8" id="KW-0474">Menaquinone biosynthesis</keyword>
<dbReference type="Proteomes" id="UP000231451">
    <property type="component" value="Unassembled WGS sequence"/>
</dbReference>
<protein>
    <recommendedName>
        <fullName evidence="8 9">1,4-dihydroxy-2-naphthoate octaprenyltransferase</fullName>
        <shortName evidence="8">DHNA-octaprenyltransferase</shortName>
        <ecNumber evidence="8 9">2.5.1.74</ecNumber>
    </recommendedName>
</protein>
<comment type="subcellular location">
    <subcellularLocation>
        <location evidence="8">Cell membrane</location>
        <topology evidence="8">Multi-pass membrane protein</topology>
    </subcellularLocation>
    <subcellularLocation>
        <location evidence="1">Membrane</location>
        <topology evidence="1">Multi-pass membrane protein</topology>
    </subcellularLocation>
</comment>
<dbReference type="EC" id="2.5.1.74" evidence="8 9"/>
<dbReference type="Pfam" id="PF01040">
    <property type="entry name" value="UbiA"/>
    <property type="match status" value="1"/>
</dbReference>
<feature type="transmembrane region" description="Helical" evidence="8">
    <location>
        <begin position="355"/>
        <end position="377"/>
    </location>
</feature>
<feature type="transmembrane region" description="Helical" evidence="8">
    <location>
        <begin position="193"/>
        <end position="213"/>
    </location>
</feature>
<feature type="transmembrane region" description="Helical" evidence="8">
    <location>
        <begin position="292"/>
        <end position="313"/>
    </location>
</feature>
<keyword evidence="4 8" id="KW-0808">Transferase</keyword>
<keyword evidence="6 8" id="KW-1133">Transmembrane helix</keyword>
<evidence type="ECO:0000313" key="11">
    <source>
        <dbReference type="Proteomes" id="UP000231451"/>
    </source>
</evidence>
<name>A0A2M9HDE7_9BIFI</name>
<evidence type="ECO:0000256" key="5">
    <source>
        <dbReference type="ARBA" id="ARBA00022692"/>
    </source>
</evidence>
<keyword evidence="5 8" id="KW-0812">Transmembrane</keyword>
<comment type="pathway">
    <text evidence="8">Quinol/quinone metabolism; menaquinone biosynthesis; menaquinol from 1,4-dihydroxy-2-naphthoate: step 1/2.</text>
</comment>
<evidence type="ECO:0000256" key="1">
    <source>
        <dbReference type="ARBA" id="ARBA00004141"/>
    </source>
</evidence>
<dbReference type="GO" id="GO:0005886">
    <property type="term" value="C:plasma membrane"/>
    <property type="evidence" value="ECO:0007669"/>
    <property type="project" value="UniProtKB-SubCell"/>
</dbReference>
<accession>A0A2M9HDE7</accession>
<dbReference type="InterPro" id="IPR000537">
    <property type="entry name" value="UbiA_prenyltransferase"/>
</dbReference>
<feature type="transmembrane region" description="Helical" evidence="8">
    <location>
        <begin position="249"/>
        <end position="271"/>
    </location>
</feature>
<dbReference type="NCBIfam" id="TIGR00751">
    <property type="entry name" value="menA"/>
    <property type="match status" value="1"/>
</dbReference>
<evidence type="ECO:0000256" key="3">
    <source>
        <dbReference type="ARBA" id="ARBA00022475"/>
    </source>
</evidence>
<sequence length="407" mass="42455">MSISTWIRGMRPQTLPLALAPVLIGVARSWMGVFSYSQGGDVDHPPCPTFGGRPEAYGTVNSVVNGAMASSTQGACSTSVGWFVAVSVLCALVALFLQIAVNFANDYSDGVRGVDQGRTGVVGRAGTIGNAGVVGRAVGVSQTGGGTAANASRPAPARLVASGVPPRTVLIAAGVSAALACLAGLGVVALTGYWWFILVGVACLLAGWFYVGGRHPYGYHGWGEVSVFVFFGLVATIGTQFALTGTVSLSGIWGGVTVGLVAVSVLTVNNLRDVDEDRRHGKRTWPVRLGERGGRILLDVLLAGAAAMTLLLFRASYAWQVVALGPDCGVAYPDGDLNHAVESCGTAWYHTQTVMYYSSIVLLAVFVGLCAAAIVAVHRRRFRPALPLCTISSLVLAAEYWTLSFLM</sequence>
<keyword evidence="11" id="KW-1185">Reference proteome</keyword>
<dbReference type="InterPro" id="IPR004657">
    <property type="entry name" value="MenA"/>
</dbReference>
<evidence type="ECO:0000256" key="4">
    <source>
        <dbReference type="ARBA" id="ARBA00022679"/>
    </source>
</evidence>
<dbReference type="GO" id="GO:0009234">
    <property type="term" value="P:menaquinone biosynthetic process"/>
    <property type="evidence" value="ECO:0007669"/>
    <property type="project" value="UniProtKB-UniRule"/>
</dbReference>
<evidence type="ECO:0000313" key="10">
    <source>
        <dbReference type="EMBL" id="PJM74827.1"/>
    </source>
</evidence>
<evidence type="ECO:0000256" key="8">
    <source>
        <dbReference type="HAMAP-Rule" id="MF_01937"/>
    </source>
</evidence>
<dbReference type="EMBL" id="PEBK01000007">
    <property type="protein sequence ID" value="PJM74827.1"/>
    <property type="molecule type" value="Genomic_DNA"/>
</dbReference>
<dbReference type="RefSeq" id="WP_100513306.1">
    <property type="nucleotide sequence ID" value="NZ_PEBK01000007.1"/>
</dbReference>
<proteinExistence type="inferred from homology"/>
<dbReference type="UniPathway" id="UPA00079">
    <property type="reaction ID" value="UER00168"/>
</dbReference>
<evidence type="ECO:0000256" key="2">
    <source>
        <dbReference type="ARBA" id="ARBA00022428"/>
    </source>
</evidence>
<comment type="catalytic activity">
    <reaction evidence="8">
        <text>an all-trans-polyprenyl diphosphate + 1,4-dihydroxy-2-naphthoate + H(+) = a 2-demethylmenaquinol + CO2 + diphosphate</text>
        <dbReference type="Rhea" id="RHEA:26478"/>
        <dbReference type="Rhea" id="RHEA-COMP:9563"/>
        <dbReference type="Rhea" id="RHEA-COMP:9564"/>
        <dbReference type="ChEBI" id="CHEBI:11173"/>
        <dbReference type="ChEBI" id="CHEBI:15378"/>
        <dbReference type="ChEBI" id="CHEBI:16526"/>
        <dbReference type="ChEBI" id="CHEBI:33019"/>
        <dbReference type="ChEBI" id="CHEBI:55437"/>
        <dbReference type="ChEBI" id="CHEBI:58914"/>
        <dbReference type="EC" id="2.5.1.74"/>
    </reaction>
</comment>
<evidence type="ECO:0000256" key="6">
    <source>
        <dbReference type="ARBA" id="ARBA00022989"/>
    </source>
</evidence>
<comment type="caution">
    <text evidence="10">The sequence shown here is derived from an EMBL/GenBank/DDBJ whole genome shotgun (WGS) entry which is preliminary data.</text>
</comment>
<dbReference type="InterPro" id="IPR026046">
    <property type="entry name" value="UBIAD1"/>
</dbReference>
<evidence type="ECO:0000256" key="7">
    <source>
        <dbReference type="ARBA" id="ARBA00023136"/>
    </source>
</evidence>
<gene>
    <name evidence="8 10" type="primary">menA</name>
    <name evidence="10" type="ORF">CSQ87_07725</name>
</gene>
<dbReference type="HAMAP" id="MF_01937">
    <property type="entry name" value="MenA_1"/>
    <property type="match status" value="1"/>
</dbReference>
<feature type="transmembrane region" description="Helical" evidence="8">
    <location>
        <begin position="225"/>
        <end position="243"/>
    </location>
</feature>
<feature type="transmembrane region" description="Helical" evidence="8">
    <location>
        <begin position="384"/>
        <end position="403"/>
    </location>
</feature>